<dbReference type="AlphaFoldDB" id="A0A940WUW2"/>
<comment type="caution">
    <text evidence="1">The sequence shown here is derived from an EMBL/GenBank/DDBJ whole genome shotgun (WGS) entry which is preliminary data.</text>
</comment>
<gene>
    <name evidence="1" type="ORF">J7W16_13635</name>
</gene>
<dbReference type="Proteomes" id="UP000678228">
    <property type="component" value="Unassembled WGS sequence"/>
</dbReference>
<evidence type="ECO:0000313" key="2">
    <source>
        <dbReference type="Proteomes" id="UP000678228"/>
    </source>
</evidence>
<sequence length="72" mass="8578">MEQVMNTLMREDGKNRIPVLRLEINYELATLHDAMVKEDLDEMKATKHRLELLRQELVQYGEYSLNMVVSRK</sequence>
<dbReference type="RefSeq" id="WP_210597870.1">
    <property type="nucleotide sequence ID" value="NZ_JAGKSQ010000005.1"/>
</dbReference>
<organism evidence="1 2">
    <name type="scientific">Halalkalibacter suaedae</name>
    <dbReference type="NCBI Taxonomy" id="2822140"/>
    <lineage>
        <taxon>Bacteria</taxon>
        <taxon>Bacillati</taxon>
        <taxon>Bacillota</taxon>
        <taxon>Bacilli</taxon>
        <taxon>Bacillales</taxon>
        <taxon>Bacillaceae</taxon>
        <taxon>Halalkalibacter</taxon>
    </lineage>
</organism>
<accession>A0A940WUW2</accession>
<protein>
    <submittedName>
        <fullName evidence="1">Uncharacterized protein</fullName>
    </submittedName>
</protein>
<name>A0A940WUW2_9BACI</name>
<evidence type="ECO:0000313" key="1">
    <source>
        <dbReference type="EMBL" id="MBP3952178.1"/>
    </source>
</evidence>
<proteinExistence type="predicted"/>
<keyword evidence="2" id="KW-1185">Reference proteome</keyword>
<reference evidence="1" key="1">
    <citation type="submission" date="2021-03" db="EMBL/GenBank/DDBJ databases">
        <title>Bacillus suaedae sp. nov., isolated from Suaeda aralocaspica.</title>
        <authorList>
            <person name="Lei R.F.R."/>
        </authorList>
    </citation>
    <scope>NUCLEOTIDE SEQUENCE</scope>
    <source>
        <strain evidence="1">YZJH907-2</strain>
    </source>
</reference>
<dbReference type="EMBL" id="JAGKSQ010000005">
    <property type="protein sequence ID" value="MBP3952178.1"/>
    <property type="molecule type" value="Genomic_DNA"/>
</dbReference>